<evidence type="ECO:0000313" key="10">
    <source>
        <dbReference type="Proteomes" id="UP000053825"/>
    </source>
</evidence>
<evidence type="ECO:0000313" key="9">
    <source>
        <dbReference type="EMBL" id="KOC69695.1"/>
    </source>
</evidence>
<dbReference type="InterPro" id="IPR003307">
    <property type="entry name" value="W2_domain"/>
</dbReference>
<reference evidence="9 10" key="1">
    <citation type="submission" date="2015-07" db="EMBL/GenBank/DDBJ databases">
        <title>The genome of Habropoda laboriosa.</title>
        <authorList>
            <person name="Pan H."/>
            <person name="Kapheim K."/>
        </authorList>
    </citation>
    <scope>NUCLEOTIDE SEQUENCE [LARGE SCALE GENOMIC DNA]</scope>
    <source>
        <strain evidence="9">0110345459</strain>
    </source>
</reference>
<feature type="compositionally biased region" description="Gly residues" evidence="6">
    <location>
        <begin position="124"/>
        <end position="141"/>
    </location>
</feature>
<feature type="region of interest" description="Disordered" evidence="6">
    <location>
        <begin position="1412"/>
        <end position="1471"/>
    </location>
</feature>
<keyword evidence="5" id="KW-0648">Protein biosynthesis</keyword>
<evidence type="ECO:0000256" key="4">
    <source>
        <dbReference type="ARBA" id="ARBA00022845"/>
    </source>
</evidence>
<feature type="domain" description="W2" evidence="7">
    <location>
        <begin position="1785"/>
        <end position="1951"/>
    </location>
</feature>
<dbReference type="InterPro" id="IPR003890">
    <property type="entry name" value="MIF4G-like_typ-3"/>
</dbReference>
<feature type="region of interest" description="Disordered" evidence="6">
    <location>
        <begin position="32"/>
        <end position="70"/>
    </location>
</feature>
<feature type="compositionally biased region" description="Basic and acidic residues" evidence="6">
    <location>
        <begin position="463"/>
        <end position="472"/>
    </location>
</feature>
<protein>
    <submittedName>
        <fullName evidence="9">Eukaryotic translation initiation factor 4 gamma 3</fullName>
    </submittedName>
</protein>
<accession>A0A0L7RFT1</accession>
<evidence type="ECO:0000256" key="5">
    <source>
        <dbReference type="ARBA" id="ARBA00022917"/>
    </source>
</evidence>
<proteinExistence type="inferred from homology"/>
<keyword evidence="2 9" id="KW-0396">Initiation factor</keyword>
<feature type="compositionally biased region" description="Basic and acidic residues" evidence="6">
    <location>
        <begin position="826"/>
        <end position="876"/>
    </location>
</feature>
<dbReference type="GO" id="GO:0006417">
    <property type="term" value="P:regulation of translation"/>
    <property type="evidence" value="ECO:0007669"/>
    <property type="project" value="UniProtKB-KW"/>
</dbReference>
<gene>
    <name evidence="9" type="ORF">WH47_07882</name>
</gene>
<dbReference type="EMBL" id="KQ414601">
    <property type="protein sequence ID" value="KOC69695.1"/>
    <property type="molecule type" value="Genomic_DNA"/>
</dbReference>
<feature type="compositionally biased region" description="Low complexity" evidence="6">
    <location>
        <begin position="168"/>
        <end position="183"/>
    </location>
</feature>
<feature type="compositionally biased region" description="Basic and acidic residues" evidence="6">
    <location>
        <begin position="798"/>
        <end position="812"/>
    </location>
</feature>
<evidence type="ECO:0000256" key="2">
    <source>
        <dbReference type="ARBA" id="ARBA00022540"/>
    </source>
</evidence>
<dbReference type="SMART" id="SM00543">
    <property type="entry name" value="MIF4G"/>
    <property type="match status" value="1"/>
</dbReference>
<sequence>MVSRYGVSKEGAVGVAVGVGPMHCLLPHCGGPHHHHHLSAPHPQNPQPGHNHHVHPAHQPPPSPSPHLNHQLSHHQLTVNINHLSHQQQQQQQTQHQQAPPQYRVVTANARSDFHVSGQNYGTQPGGQVGGGGGSVGVPGGRGPPPLGGLQSIGQSAAGIPPGGPAGGQAPPQTPAPGVQSQPPQGPAPTTTPPVHTPSPQEMGKQAHLQPQPQPLSQVYGPTQTRPTSQGYYPGPRPQQPRGISHRGGQGGTGAQVVGMSGVGGGGGQPTALYHPGGLPVQTGAMYQVPNLHPGPHQQSVFAMNSQIPLQFGGPPQRHQTHQNQSYFPPFQHSAIITAQNMFGYGAPAPTPQPYYWSTGQPPNTPLSLSRAGTSAVTGGAQHVAGPLAGAQGAPVVPQGTLQQPTQQAQPLPPIGISLSQTDVYSGHNGGATSTTSNTIKSRKPRGQNAITDIVDPTTGKNISHEIYKDNETIQSGESSNRETPQPQNNDAEVQADFAARVAKTLAKVVTEESSPDSTVPTCVPNTSTTQNVTQNLSNSQTNSINDANSQCSTSSPTTQNVPNVTALCSQSLGTTSSLVQIDTCTMKTESKPLQIPVKEFQPRSEIKSVVIEEPPPAAPRNVNKDDISAQLPATTVTDVEVKSSVVTPTITQTSVSVVTIPSTNVPEVPKPSATAPSANPVPAREPFPNLSNKNSSSSPPRRKSQTHAHNQPTAAAATELPSSAKEQQKEKKMREKSLSSTSATPTPTHSQTEHHLKANGDVTGDKPEPEPARTEIQQQKSSDGKAMQKQKNKTKLKPRDLNRKGAEKEGTDMDAFVNTVPPTKSEIKQDSKDSLTPKDSNKETSREITKDIKEKDNYESKKEKEVTSVHTKTEKQATPVTPDIPKESAPIQAPVIEKLPSNKETIKESSLKIEDSNKSNVCNMPAKSVPNDVVDHAKVKEELDVEAIVAQKNEENSKVSAIRTSNEEKPQTSPVIEKSVTENECAVGKMETVGQIGTNQIQLKYKYKEDQWSPINKTGKKVYDREFLMNLLDDPNSKIKPSNLPDLDVVLKESSKARTTMDLRPFKDMNMIRHDVLFPGFTKTNLNARALATNKNKSHSGGRPSSTKPSKPNVIHMSFSLREDVKLRETENAWRPTRLKTTNISEEEAKTEALYKRVRSVLNKLTPQKFNTLVDQVRALNIDTPERLQGVINLVFEKAVDEPSFSVAYALMCKELAVMGVSGADKNSENQECSFNFKKLIIERCQKEFEKNPETEVARATKLKEIEECTDPERKKDLQLALEDEERRIRIKSVGNIRFIGELYKQGMLTCKIMHRCIKELLRQNDEDSLECACKLLTTIGKDLDSKGGGTSEEMQDYFNKMQDIVSRRGQGKISSRIRFMLQDVIDLRASKWIPRRDDSNPKTIDQIQKEAESERLDSQLSNTPLNTPRKDERTNDRKRNRGIGPTDEGGWSQPVVRSRQPYSPPMDDLQLGSRNVYLWKPLSNCSSKTINSNKFACLENISILDQDKRITSPQLSGSRSTGPREYGRDYKLSYDGRSSRNGSHQLSISSSSRESSLLDSSQGQSVSMPPSLKSSQSTSSSHKPPMTEEEFTKTLNKIMKDYLKNPILEQVTLAIQQNFDNALTKFIRDLINFVLEKSPLDRERVSYLLSHLINQKVLPVQNFRFGFIEILELVDDLLIDIPKVWLYLAEILSQSIEDDLVPLSELKPMFDRLRNRGNVGIFLGELLLKLSRDKGPKWVADKWDQSGLQLSNIIDPELEDAGKIIKDYNLEFCTCDYNSAKSSTSNQPTFQQIHDELRRLMKKSNFDAICDWISVNVGNRVKEPEFIRVLTTAILETSMEIVNNRCNFKDEYFINYQQLIRRYVDAKESLELQCLYAIQLYLHNLQYPHGVLFNIMTNLSDYNIISTDAFLTWRKSPEPAQREWHGVATMALTSFFTDLQEADDASSVEDVSTSVNHC</sequence>
<dbReference type="InterPro" id="IPR003891">
    <property type="entry name" value="Initiation_fac_eIF4g_MI"/>
</dbReference>
<name>A0A0L7RFT1_9HYME</name>
<comment type="similarity">
    <text evidence="1">Belongs to the eukaryotic initiation factor 4G family.</text>
</comment>
<feature type="compositionally biased region" description="Low complexity" evidence="6">
    <location>
        <begin position="148"/>
        <end position="160"/>
    </location>
</feature>
<dbReference type="PROSITE" id="PS51366">
    <property type="entry name" value="MI"/>
    <property type="match status" value="1"/>
</dbReference>
<feature type="region of interest" description="Disordered" evidence="6">
    <location>
        <begin position="115"/>
        <end position="271"/>
    </location>
</feature>
<feature type="compositionally biased region" description="Basic and acidic residues" evidence="6">
    <location>
        <begin position="727"/>
        <end position="738"/>
    </location>
</feature>
<dbReference type="GO" id="GO:0003743">
    <property type="term" value="F:translation initiation factor activity"/>
    <property type="evidence" value="ECO:0007669"/>
    <property type="project" value="UniProtKB-KW"/>
</dbReference>
<dbReference type="Pfam" id="PF02020">
    <property type="entry name" value="W2"/>
    <property type="match status" value="1"/>
</dbReference>
<dbReference type="InterPro" id="IPR016024">
    <property type="entry name" value="ARM-type_fold"/>
</dbReference>
<feature type="compositionally biased region" description="Basic and acidic residues" evidence="6">
    <location>
        <begin position="1430"/>
        <end position="1439"/>
    </location>
</feature>
<feature type="compositionally biased region" description="Low complexity" evidence="6">
    <location>
        <begin position="739"/>
        <end position="751"/>
    </location>
</feature>
<dbReference type="SMART" id="SM00544">
    <property type="entry name" value="MA3"/>
    <property type="match status" value="1"/>
</dbReference>
<evidence type="ECO:0000259" key="7">
    <source>
        <dbReference type="PROSITE" id="PS51363"/>
    </source>
</evidence>
<dbReference type="GO" id="GO:0003729">
    <property type="term" value="F:mRNA binding"/>
    <property type="evidence" value="ECO:0007669"/>
    <property type="project" value="TreeGrafter"/>
</dbReference>
<dbReference type="Gene3D" id="1.25.40.180">
    <property type="match status" value="3"/>
</dbReference>
<feature type="region of interest" description="Disordered" evidence="6">
    <location>
        <begin position="1094"/>
        <end position="1114"/>
    </location>
</feature>
<dbReference type="SMART" id="SM00515">
    <property type="entry name" value="eIF5C"/>
    <property type="match status" value="1"/>
</dbReference>
<dbReference type="PANTHER" id="PTHR23253:SF78">
    <property type="entry name" value="EUKARYOTIC TRANSLATION INITIATION FACTOR 4G1, ISOFORM B-RELATED"/>
    <property type="match status" value="1"/>
</dbReference>
<evidence type="ECO:0000256" key="1">
    <source>
        <dbReference type="ARBA" id="ARBA00005775"/>
    </source>
</evidence>
<dbReference type="FunFam" id="1.25.40.180:FF:000042">
    <property type="entry name" value="Eukaryotic translation initiation factor 4 gamma"/>
    <property type="match status" value="1"/>
</dbReference>
<feature type="compositionally biased region" description="Polar residues" evidence="6">
    <location>
        <begin position="473"/>
        <end position="491"/>
    </location>
</feature>
<feature type="domain" description="MI" evidence="8">
    <location>
        <begin position="1592"/>
        <end position="1713"/>
    </location>
</feature>
<keyword evidence="3" id="KW-0597">Phosphoprotein</keyword>
<dbReference type="InterPro" id="IPR049485">
    <property type="entry name" value="eIF4G1-like_eIF4E-bd"/>
</dbReference>
<dbReference type="Pfam" id="PF02854">
    <property type="entry name" value="MIF4G"/>
    <property type="match status" value="1"/>
</dbReference>
<organism evidence="9 10">
    <name type="scientific">Habropoda laboriosa</name>
    <dbReference type="NCBI Taxonomy" id="597456"/>
    <lineage>
        <taxon>Eukaryota</taxon>
        <taxon>Metazoa</taxon>
        <taxon>Ecdysozoa</taxon>
        <taxon>Arthropoda</taxon>
        <taxon>Hexapoda</taxon>
        <taxon>Insecta</taxon>
        <taxon>Pterygota</taxon>
        <taxon>Neoptera</taxon>
        <taxon>Endopterygota</taxon>
        <taxon>Hymenoptera</taxon>
        <taxon>Apocrita</taxon>
        <taxon>Aculeata</taxon>
        <taxon>Apoidea</taxon>
        <taxon>Anthophila</taxon>
        <taxon>Apidae</taxon>
        <taxon>Habropoda</taxon>
    </lineage>
</organism>
<keyword evidence="10" id="KW-1185">Reference proteome</keyword>
<feature type="region of interest" description="Disordered" evidence="6">
    <location>
        <begin position="1514"/>
        <end position="1590"/>
    </location>
</feature>
<feature type="region of interest" description="Disordered" evidence="6">
    <location>
        <begin position="663"/>
        <end position="904"/>
    </location>
</feature>
<keyword evidence="4" id="KW-0810">Translation regulation</keyword>
<feature type="compositionally biased region" description="Basic and acidic residues" evidence="6">
    <location>
        <begin position="1527"/>
        <end position="1540"/>
    </location>
</feature>
<dbReference type="PROSITE" id="PS51363">
    <property type="entry name" value="W2"/>
    <property type="match status" value="1"/>
</dbReference>
<dbReference type="SUPFAM" id="SSF48371">
    <property type="entry name" value="ARM repeat"/>
    <property type="match status" value="3"/>
</dbReference>
<evidence type="ECO:0000259" key="8">
    <source>
        <dbReference type="PROSITE" id="PS51366"/>
    </source>
</evidence>
<evidence type="ECO:0000256" key="3">
    <source>
        <dbReference type="ARBA" id="ARBA00022553"/>
    </source>
</evidence>
<feature type="region of interest" description="Disordered" evidence="6">
    <location>
        <begin position="426"/>
        <end position="491"/>
    </location>
</feature>
<dbReference type="STRING" id="597456.A0A0L7RFT1"/>
<feature type="compositionally biased region" description="Low complexity" evidence="6">
    <location>
        <begin position="1545"/>
        <end position="1586"/>
    </location>
</feature>
<dbReference type="PANTHER" id="PTHR23253">
    <property type="entry name" value="EUKARYOTIC TRANSLATION INITIATION FACTOR 4 GAMMA"/>
    <property type="match status" value="1"/>
</dbReference>
<feature type="compositionally biased region" description="Basic and acidic residues" evidence="6">
    <location>
        <begin position="752"/>
        <end position="774"/>
    </location>
</feature>
<feature type="compositionally biased region" description="Pro residues" evidence="6">
    <location>
        <begin position="184"/>
        <end position="197"/>
    </location>
</feature>
<dbReference type="Pfam" id="PF21140">
    <property type="entry name" value="eIF4G1-like_eIF4E-bd"/>
    <property type="match status" value="1"/>
</dbReference>
<dbReference type="CDD" id="cd11559">
    <property type="entry name" value="W2_eIF4G1_like"/>
    <property type="match status" value="1"/>
</dbReference>
<dbReference type="Pfam" id="PF02847">
    <property type="entry name" value="MA3"/>
    <property type="match status" value="1"/>
</dbReference>
<dbReference type="OrthoDB" id="514777at2759"/>
<feature type="compositionally biased region" description="Polar residues" evidence="6">
    <location>
        <begin position="209"/>
        <end position="229"/>
    </location>
</feature>
<evidence type="ECO:0000256" key="6">
    <source>
        <dbReference type="SAM" id="MobiDB-lite"/>
    </source>
</evidence>
<feature type="compositionally biased region" description="Polar residues" evidence="6">
    <location>
        <begin position="1514"/>
        <end position="1523"/>
    </location>
</feature>
<feature type="compositionally biased region" description="Polar residues" evidence="6">
    <location>
        <begin position="512"/>
        <end position="560"/>
    </location>
</feature>
<dbReference type="GO" id="GO:0016281">
    <property type="term" value="C:eukaryotic translation initiation factor 4F complex"/>
    <property type="evidence" value="ECO:0007669"/>
    <property type="project" value="TreeGrafter"/>
</dbReference>
<dbReference type="Proteomes" id="UP000053825">
    <property type="component" value="Unassembled WGS sequence"/>
</dbReference>
<feature type="region of interest" description="Disordered" evidence="6">
    <location>
        <begin position="510"/>
        <end position="560"/>
    </location>
</feature>
<feature type="compositionally biased region" description="Polar residues" evidence="6">
    <location>
        <begin position="431"/>
        <end position="440"/>
    </location>
</feature>